<name>A0A2T1DNA7_9CYAN</name>
<keyword evidence="2" id="KW-1185">Reference proteome</keyword>
<comment type="caution">
    <text evidence="1">The sequence shown here is derived from an EMBL/GenBank/DDBJ whole genome shotgun (WGS) entry which is preliminary data.</text>
</comment>
<gene>
    <name evidence="1" type="ORF">C7B65_00575</name>
</gene>
<reference evidence="1 2" key="2">
    <citation type="submission" date="2018-03" db="EMBL/GenBank/DDBJ databases">
        <title>The ancient ancestry and fast evolution of plastids.</title>
        <authorList>
            <person name="Moore K.R."/>
            <person name="Magnabosco C."/>
            <person name="Momper L."/>
            <person name="Gold D.A."/>
            <person name="Bosak T."/>
            <person name="Fournier G.P."/>
        </authorList>
    </citation>
    <scope>NUCLEOTIDE SEQUENCE [LARGE SCALE GENOMIC DNA]</scope>
    <source>
        <strain evidence="1 2">ULC007</strain>
    </source>
</reference>
<dbReference type="EMBL" id="PVWG01000001">
    <property type="protein sequence ID" value="PSB21949.1"/>
    <property type="molecule type" value="Genomic_DNA"/>
</dbReference>
<proteinExistence type="predicted"/>
<evidence type="ECO:0000313" key="1">
    <source>
        <dbReference type="EMBL" id="PSB21949.1"/>
    </source>
</evidence>
<sequence length="63" mass="7326">MTQIKGEVQSDPQIDRVRKPKCFFRKTVKSFRIHSQPECIQYNKLTNAICPQPVTMIAYESPV</sequence>
<organism evidence="1 2">
    <name type="scientific">Phormidesmis priestleyi ULC007</name>
    <dbReference type="NCBI Taxonomy" id="1920490"/>
    <lineage>
        <taxon>Bacteria</taxon>
        <taxon>Bacillati</taxon>
        <taxon>Cyanobacteriota</taxon>
        <taxon>Cyanophyceae</taxon>
        <taxon>Leptolyngbyales</taxon>
        <taxon>Leptolyngbyaceae</taxon>
        <taxon>Phormidesmis</taxon>
    </lineage>
</organism>
<dbReference type="AlphaFoldDB" id="A0A2T1DNA7"/>
<protein>
    <submittedName>
        <fullName evidence="1">Uncharacterized protein</fullName>
    </submittedName>
</protein>
<evidence type="ECO:0000313" key="2">
    <source>
        <dbReference type="Proteomes" id="UP000238634"/>
    </source>
</evidence>
<dbReference type="Proteomes" id="UP000238634">
    <property type="component" value="Unassembled WGS sequence"/>
</dbReference>
<reference evidence="1 2" key="1">
    <citation type="submission" date="2018-02" db="EMBL/GenBank/DDBJ databases">
        <authorList>
            <person name="Cohen D.B."/>
            <person name="Kent A.D."/>
        </authorList>
    </citation>
    <scope>NUCLEOTIDE SEQUENCE [LARGE SCALE GENOMIC DNA]</scope>
    <source>
        <strain evidence="1 2">ULC007</strain>
    </source>
</reference>
<accession>A0A2T1DNA7</accession>